<keyword evidence="9 13" id="KW-0472">Membrane</keyword>
<evidence type="ECO:0000313" key="14">
    <source>
        <dbReference type="EMBL" id="SCU83160.1"/>
    </source>
</evidence>
<evidence type="ECO:0000256" key="12">
    <source>
        <dbReference type="ARBA" id="ARBA00031468"/>
    </source>
</evidence>
<feature type="transmembrane region" description="Helical" evidence="13">
    <location>
        <begin position="517"/>
        <end position="535"/>
    </location>
</feature>
<sequence>MLVSDPNWFYKRSSWVNLDQLHNNELVREVRMGTKLFVLLILTAVHGQQIQKLDFIDHLSRSLQEPEPSLTDLGHIIELNFPFSKSFCAGQALKEFLPVCLKSGIEMVDPKLKVQAAVKLSFCEFEESGLEARPLSCSDLSSEGIKKCVDELRSSPQWWTTYSGHYQRLPTLCYEQSFPYEKDQLLALFLNITRVYSSFSETVDAELTKNFANLERSTAKMMNSLQETFEDRLTDLDQLYADKMRSFTDVFDEVQKEAFTGFNDIVLAVRNDVLETDTDFWLEFKSLKQHLEEINLELNNRDFADQIRALKDECLQHAELASEHGLSHMQAMDKALEYISIKSSEKISDLNENIADSYVDVVTAFHDFRNLVQNSVIPVIQDEMHPHLDAFTQKLLTDLQVIDQMMEGKTEAWSDNLDSTFERVNDELNHTAATVQQLETDIKMASSELGSFISTLHLAHSIVLMTFNRVFRLASLIPIAARPLLVVPLLRLIPIIGSLTPRIETISTYLPSSLHGPLTIFSALVAGSLVGFYVIV</sequence>
<dbReference type="PANTHER" id="PTHR28012:SF1">
    <property type="entry name" value="NUCLEAR FUSION PROTEIN KAR5"/>
    <property type="match status" value="1"/>
</dbReference>
<keyword evidence="5 13" id="KW-0812">Transmembrane</keyword>
<evidence type="ECO:0000313" key="15">
    <source>
        <dbReference type="Proteomes" id="UP000191144"/>
    </source>
</evidence>
<evidence type="ECO:0000256" key="8">
    <source>
        <dbReference type="ARBA" id="ARBA00022989"/>
    </source>
</evidence>
<gene>
    <name evidence="14" type="ORF">LAME_0C04192G</name>
</gene>
<comment type="similarity">
    <text evidence="2 13">Belongs to the KAR5 family.</text>
</comment>
<keyword evidence="15" id="KW-1185">Reference proteome</keyword>
<dbReference type="GO" id="GO:0031965">
    <property type="term" value="C:nuclear membrane"/>
    <property type="evidence" value="ECO:0007669"/>
    <property type="project" value="UniProtKB-SubCell"/>
</dbReference>
<evidence type="ECO:0000256" key="5">
    <source>
        <dbReference type="ARBA" id="ARBA00022692"/>
    </source>
</evidence>
<dbReference type="OrthoDB" id="5311848at2759"/>
<evidence type="ECO:0000256" key="6">
    <source>
        <dbReference type="ARBA" id="ARBA00022729"/>
    </source>
</evidence>
<dbReference type="AlphaFoldDB" id="A0A1G4J0S4"/>
<keyword evidence="11 13" id="KW-0539">Nucleus</keyword>
<dbReference type="PANTHER" id="PTHR28012">
    <property type="entry name" value="NUCLEAR FUSION PROTEIN KAR5"/>
    <property type="match status" value="1"/>
</dbReference>
<keyword evidence="4 13" id="KW-0415">Karyogamy</keyword>
<dbReference type="Proteomes" id="UP000191144">
    <property type="component" value="Chromosome C"/>
</dbReference>
<keyword evidence="8 13" id="KW-1133">Transmembrane helix</keyword>
<evidence type="ECO:0000256" key="4">
    <source>
        <dbReference type="ARBA" id="ARBA00022459"/>
    </source>
</evidence>
<evidence type="ECO:0000256" key="9">
    <source>
        <dbReference type="ARBA" id="ARBA00023136"/>
    </source>
</evidence>
<evidence type="ECO:0000256" key="2">
    <source>
        <dbReference type="ARBA" id="ARBA00010473"/>
    </source>
</evidence>
<evidence type="ECO:0000256" key="1">
    <source>
        <dbReference type="ARBA" id="ARBA00003389"/>
    </source>
</evidence>
<keyword evidence="10" id="KW-0325">Glycoprotein</keyword>
<comment type="subcellular location">
    <subcellularLocation>
        <location evidence="13">Endoplasmic reticulum membrane</location>
    </subcellularLocation>
    <subcellularLocation>
        <location evidence="13">Nucleus membrane</location>
    </subcellularLocation>
</comment>
<name>A0A1G4J0S4_9SACH</name>
<dbReference type="GO" id="GO:0048288">
    <property type="term" value="P:nuclear membrane fusion involved in karyogamy"/>
    <property type="evidence" value="ECO:0007669"/>
    <property type="project" value="UniProtKB-UniRule"/>
</dbReference>
<evidence type="ECO:0000256" key="3">
    <source>
        <dbReference type="ARBA" id="ARBA00021601"/>
    </source>
</evidence>
<dbReference type="EMBL" id="LT598479">
    <property type="protein sequence ID" value="SCU83160.1"/>
    <property type="molecule type" value="Genomic_DNA"/>
</dbReference>
<dbReference type="InterPro" id="IPR007292">
    <property type="entry name" value="Nuclear_fusion_Kar5"/>
</dbReference>
<organism evidence="14 15">
    <name type="scientific">Lachancea meyersii CBS 8951</name>
    <dbReference type="NCBI Taxonomy" id="1266667"/>
    <lineage>
        <taxon>Eukaryota</taxon>
        <taxon>Fungi</taxon>
        <taxon>Dikarya</taxon>
        <taxon>Ascomycota</taxon>
        <taxon>Saccharomycotina</taxon>
        <taxon>Saccharomycetes</taxon>
        <taxon>Saccharomycetales</taxon>
        <taxon>Saccharomycetaceae</taxon>
        <taxon>Lachancea</taxon>
    </lineage>
</organism>
<comment type="function">
    <text evidence="1 13">Required for nuclear membrane fusion during karyogamy.</text>
</comment>
<keyword evidence="7 13" id="KW-0256">Endoplasmic reticulum</keyword>
<dbReference type="GO" id="GO:0000742">
    <property type="term" value="P:karyogamy involved in conjugation with cellular fusion"/>
    <property type="evidence" value="ECO:0007669"/>
    <property type="project" value="UniProtKB-UniRule"/>
</dbReference>
<proteinExistence type="inferred from homology"/>
<evidence type="ECO:0000256" key="11">
    <source>
        <dbReference type="ARBA" id="ARBA00023242"/>
    </source>
</evidence>
<dbReference type="Pfam" id="PF04163">
    <property type="entry name" value="Tht1"/>
    <property type="match status" value="1"/>
</dbReference>
<evidence type="ECO:0000256" key="13">
    <source>
        <dbReference type="RuleBase" id="RU368082"/>
    </source>
</evidence>
<evidence type="ECO:0000256" key="10">
    <source>
        <dbReference type="ARBA" id="ARBA00023180"/>
    </source>
</evidence>
<protein>
    <recommendedName>
        <fullName evidence="3 13">Nuclear fusion protein KAR5</fullName>
    </recommendedName>
    <alternativeName>
        <fullName evidence="12 13">Karyogamy protein 5</fullName>
    </alternativeName>
</protein>
<dbReference type="GO" id="GO:0005789">
    <property type="term" value="C:endoplasmic reticulum membrane"/>
    <property type="evidence" value="ECO:0007669"/>
    <property type="project" value="UniProtKB-SubCell"/>
</dbReference>
<evidence type="ECO:0000256" key="7">
    <source>
        <dbReference type="ARBA" id="ARBA00022824"/>
    </source>
</evidence>
<reference evidence="15" key="1">
    <citation type="submission" date="2016-03" db="EMBL/GenBank/DDBJ databases">
        <authorList>
            <person name="Devillers Hugo."/>
        </authorList>
    </citation>
    <scope>NUCLEOTIDE SEQUENCE [LARGE SCALE GENOMIC DNA]</scope>
</reference>
<keyword evidence="6 13" id="KW-0732">Signal</keyword>
<accession>A0A1G4J0S4</accession>